<sequence>MTDSVEPTKSLCLKICNALENNVNCEFDSNGEAKFISDFLSTLKNKEPVIFDVVSNVGLYIQKILEYAAIINRNPQIHAFEPTNSCYTKSSY</sequence>
<dbReference type="Proteomes" id="UP000248272">
    <property type="component" value="Unassembled WGS sequence"/>
</dbReference>
<evidence type="ECO:0000313" key="2">
    <source>
        <dbReference type="Proteomes" id="UP000248272"/>
    </source>
</evidence>
<protein>
    <submittedName>
        <fullName evidence="1">Uncharacterized protein</fullName>
    </submittedName>
</protein>
<name>A0A2Z6V247_MICAE</name>
<gene>
    <name evidence="1" type="ORF">MSj_03702</name>
</gene>
<evidence type="ECO:0000313" key="1">
    <source>
        <dbReference type="EMBL" id="GBL12188.1"/>
    </source>
</evidence>
<reference evidence="1 2" key="1">
    <citation type="journal article" date="2018" name="Front. Microbiol.">
        <title>Adaptation of the Freshwater Bloom-Forming Cyanobacterium Microcystis aeruginosa to Brackish Water Is Driven by Recent Horizontal Transfer of Sucrose Genes.</title>
        <authorList>
            <person name="Tanabe Y."/>
            <person name="Hodoki Y."/>
            <person name="Sano T."/>
            <person name="Tada K."/>
            <person name="Watanabe M.M."/>
        </authorList>
    </citation>
    <scope>NUCLEOTIDE SEQUENCE [LARGE SCALE GENOMIC DNA]</scope>
    <source>
        <strain evidence="1 2">Sj</strain>
    </source>
</reference>
<comment type="caution">
    <text evidence="1">The sequence shown here is derived from an EMBL/GenBank/DDBJ whole genome shotgun (WGS) entry which is preliminary data.</text>
</comment>
<accession>A0A2Z6V247</accession>
<dbReference type="EMBL" id="BDSG01000125">
    <property type="protein sequence ID" value="GBL12188.1"/>
    <property type="molecule type" value="Genomic_DNA"/>
</dbReference>
<organism evidence="1 2">
    <name type="scientific">Microcystis aeruginosa Sj</name>
    <dbReference type="NCBI Taxonomy" id="1979544"/>
    <lineage>
        <taxon>Bacteria</taxon>
        <taxon>Bacillati</taxon>
        <taxon>Cyanobacteriota</taxon>
        <taxon>Cyanophyceae</taxon>
        <taxon>Oscillatoriophycideae</taxon>
        <taxon>Chroococcales</taxon>
        <taxon>Microcystaceae</taxon>
        <taxon>Microcystis</taxon>
    </lineage>
</organism>
<proteinExistence type="predicted"/>
<dbReference type="AlphaFoldDB" id="A0A2Z6V247"/>